<dbReference type="PANTHER" id="PTHR13887">
    <property type="entry name" value="GLUTATHIONE S-TRANSFERASE KAPPA"/>
    <property type="match status" value="1"/>
</dbReference>
<evidence type="ECO:0000256" key="2">
    <source>
        <dbReference type="SAM" id="MobiDB-lite"/>
    </source>
</evidence>
<comment type="similarity">
    <text evidence="1">Belongs to the thioredoxin family. DsbA subfamily.</text>
</comment>
<dbReference type="KEGG" id="madi:A7U43_03210"/>
<protein>
    <submittedName>
        <fullName evidence="4">Thioredoxin</fullName>
    </submittedName>
</protein>
<dbReference type="SUPFAM" id="SSF52833">
    <property type="entry name" value="Thioredoxin-like"/>
    <property type="match status" value="1"/>
</dbReference>
<dbReference type="GO" id="GO:0003824">
    <property type="term" value="F:catalytic activity"/>
    <property type="evidence" value="ECO:0007669"/>
    <property type="project" value="UniProtKB-ARBA"/>
</dbReference>
<dbReference type="Proteomes" id="UP000077143">
    <property type="component" value="Chromosome"/>
</dbReference>
<dbReference type="InterPro" id="IPR036249">
    <property type="entry name" value="Thioredoxin-like_sf"/>
</dbReference>
<dbReference type="Gene3D" id="3.40.30.10">
    <property type="entry name" value="Glutaredoxin"/>
    <property type="match status" value="1"/>
</dbReference>
<feature type="domain" description="Thioredoxin" evidence="3">
    <location>
        <begin position="23"/>
        <end position="215"/>
    </location>
</feature>
<feature type="region of interest" description="Disordered" evidence="2">
    <location>
        <begin position="25"/>
        <end position="55"/>
    </location>
</feature>
<name>A0A172UUB6_9MYCO</name>
<dbReference type="STRING" id="1682113.A7U43_03210"/>
<dbReference type="Pfam" id="PF13462">
    <property type="entry name" value="Thioredoxin_4"/>
    <property type="match status" value="1"/>
</dbReference>
<sequence length="215" mass="23678">MTAFAVVTIVAVAVVLLITRGDNDDRRAAPAPSGTADTGAAQVVRDSSHRLTDPPDPEATLVEFLDFECEGCRAAYPLVEELRTEYGDRVEFVLRYFPLSGHFNGERAARAVEAAAQQGQLEAMYRKMFDTQAEWGEQRVPADDVFRGFAADLGLDMTAFEAAYNDPATLERIRVDQRDGEMLGVMGTPTFFVNGQQIALRRAEDLRAAVEDALR</sequence>
<dbReference type="InterPro" id="IPR012336">
    <property type="entry name" value="Thioredoxin-like_fold"/>
</dbReference>
<evidence type="ECO:0000313" key="5">
    <source>
        <dbReference type="Proteomes" id="UP000077143"/>
    </source>
</evidence>
<evidence type="ECO:0000313" key="4">
    <source>
        <dbReference type="EMBL" id="ANE82595.1"/>
    </source>
</evidence>
<dbReference type="InterPro" id="IPR013766">
    <property type="entry name" value="Thioredoxin_domain"/>
</dbReference>
<organism evidence="4 5">
    <name type="scientific">Mycobacterium adipatum</name>
    <dbReference type="NCBI Taxonomy" id="1682113"/>
    <lineage>
        <taxon>Bacteria</taxon>
        <taxon>Bacillati</taxon>
        <taxon>Actinomycetota</taxon>
        <taxon>Actinomycetes</taxon>
        <taxon>Mycobacteriales</taxon>
        <taxon>Mycobacteriaceae</taxon>
        <taxon>Mycobacterium</taxon>
    </lineage>
</organism>
<keyword evidence="5" id="KW-1185">Reference proteome</keyword>
<dbReference type="PANTHER" id="PTHR13887:SF55">
    <property type="entry name" value="SLR0313 PROTEIN"/>
    <property type="match status" value="1"/>
</dbReference>
<dbReference type="EMBL" id="CP015596">
    <property type="protein sequence ID" value="ANE82595.1"/>
    <property type="molecule type" value="Genomic_DNA"/>
</dbReference>
<proteinExistence type="inferred from homology"/>
<evidence type="ECO:0000256" key="1">
    <source>
        <dbReference type="ARBA" id="ARBA00005791"/>
    </source>
</evidence>
<accession>A0A172UUB6</accession>
<gene>
    <name evidence="4" type="ORF">A7U43_03210</name>
</gene>
<evidence type="ECO:0000259" key="3">
    <source>
        <dbReference type="PROSITE" id="PS51352"/>
    </source>
</evidence>
<dbReference type="AlphaFoldDB" id="A0A172UUB6"/>
<reference evidence="4 5" key="1">
    <citation type="submission" date="2016-05" db="EMBL/GenBank/DDBJ databases">
        <title>Complete genome sequence of a phthalic acid esters degrading Mycobacterium sp. YC-RL4.</title>
        <authorList>
            <person name="Ren L."/>
            <person name="Fan S."/>
            <person name="Ruth N."/>
            <person name="Jia Y."/>
            <person name="Wang J."/>
            <person name="Qiao C."/>
        </authorList>
    </citation>
    <scope>NUCLEOTIDE SEQUENCE [LARGE SCALE GENOMIC DNA]</scope>
    <source>
        <strain evidence="4 5">YC-RL4</strain>
    </source>
</reference>
<dbReference type="PROSITE" id="PS51352">
    <property type="entry name" value="THIOREDOXIN_2"/>
    <property type="match status" value="1"/>
</dbReference>